<organism evidence="2 3">
    <name type="scientific">Mangrovibacillus cuniculi</name>
    <dbReference type="NCBI Taxonomy" id="2593652"/>
    <lineage>
        <taxon>Bacteria</taxon>
        <taxon>Bacillati</taxon>
        <taxon>Bacillota</taxon>
        <taxon>Bacilli</taxon>
        <taxon>Bacillales</taxon>
        <taxon>Bacillaceae</taxon>
        <taxon>Mangrovibacillus</taxon>
    </lineage>
</organism>
<reference evidence="2 3" key="1">
    <citation type="submission" date="2019-07" db="EMBL/GenBank/DDBJ databases">
        <title>Genome sequence of 2 isolates from Red Sea Mangroves.</title>
        <authorList>
            <person name="Sefrji F."/>
            <person name="Michoud G."/>
            <person name="Merlino G."/>
            <person name="Daffonchio D."/>
        </authorList>
    </citation>
    <scope>NUCLEOTIDE SEQUENCE [LARGE SCALE GENOMIC DNA]</scope>
    <source>
        <strain evidence="2 3">R1DC41</strain>
    </source>
</reference>
<dbReference type="RefSeq" id="WP_239673131.1">
    <property type="nucleotide sequence ID" value="NZ_CP049742.1"/>
</dbReference>
<keyword evidence="1" id="KW-0472">Membrane</keyword>
<evidence type="ECO:0000313" key="2">
    <source>
        <dbReference type="EMBL" id="QPC45623.1"/>
    </source>
</evidence>
<keyword evidence="1" id="KW-1133">Transmembrane helix</keyword>
<evidence type="ECO:0000256" key="1">
    <source>
        <dbReference type="SAM" id="Phobius"/>
    </source>
</evidence>
<evidence type="ECO:0000313" key="3">
    <source>
        <dbReference type="Proteomes" id="UP000593626"/>
    </source>
</evidence>
<sequence length="88" mass="9839">MRKLVIRSMFFSVVLHVIFFNGTVGVELLKTWFYVPSGLGEQTVFLTENSVAIGGISPHGMVVSVLVVAVFFSIITIVFISWKKNLKF</sequence>
<dbReference type="Proteomes" id="UP000593626">
    <property type="component" value="Chromosome"/>
</dbReference>
<dbReference type="EMBL" id="CP049742">
    <property type="protein sequence ID" value="QPC45623.1"/>
    <property type="molecule type" value="Genomic_DNA"/>
</dbReference>
<proteinExistence type="predicted"/>
<keyword evidence="3" id="KW-1185">Reference proteome</keyword>
<feature type="transmembrane region" description="Helical" evidence="1">
    <location>
        <begin position="61"/>
        <end position="82"/>
    </location>
</feature>
<keyword evidence="1" id="KW-0812">Transmembrane</keyword>
<protein>
    <submittedName>
        <fullName evidence="2">Uncharacterized protein</fullName>
    </submittedName>
</protein>
<gene>
    <name evidence="2" type="ORF">G8O30_00835</name>
</gene>
<dbReference type="AlphaFoldDB" id="A0A7S8HED7"/>
<accession>A0A7S8HED7</accession>
<dbReference type="KEGG" id="mcui:G8O30_00835"/>
<name>A0A7S8HED7_9BACI</name>